<accession>A0A6P1M301</accession>
<dbReference type="RefSeq" id="WP_160628339.1">
    <property type="nucleotide sequence ID" value="NZ_CP047593.1"/>
</dbReference>
<dbReference type="SUPFAM" id="SSF55073">
    <property type="entry name" value="Nucleotide cyclase"/>
    <property type="match status" value="1"/>
</dbReference>
<dbReference type="SMART" id="SM00267">
    <property type="entry name" value="GGDEF"/>
    <property type="match status" value="1"/>
</dbReference>
<feature type="region of interest" description="Disordered" evidence="3">
    <location>
        <begin position="204"/>
        <end position="226"/>
    </location>
</feature>
<dbReference type="InterPro" id="IPR000160">
    <property type="entry name" value="GGDEF_dom"/>
</dbReference>
<protein>
    <recommendedName>
        <fullName evidence="1">diguanylate cyclase</fullName>
        <ecNumber evidence="1">2.7.7.65</ecNumber>
    </recommendedName>
</protein>
<keyword evidence="6" id="KW-1185">Reference proteome</keyword>
<dbReference type="PROSITE" id="PS50887">
    <property type="entry name" value="GGDEF"/>
    <property type="match status" value="1"/>
</dbReference>
<dbReference type="PANTHER" id="PTHR45138">
    <property type="entry name" value="REGULATORY COMPONENTS OF SENSORY TRANSDUCTION SYSTEM"/>
    <property type="match status" value="1"/>
</dbReference>
<dbReference type="EMBL" id="CP047593">
    <property type="protein sequence ID" value="QHI69219.1"/>
    <property type="molecule type" value="Genomic_DNA"/>
</dbReference>
<comment type="catalytic activity">
    <reaction evidence="2">
        <text>2 GTP = 3',3'-c-di-GMP + 2 diphosphate</text>
        <dbReference type="Rhea" id="RHEA:24898"/>
        <dbReference type="ChEBI" id="CHEBI:33019"/>
        <dbReference type="ChEBI" id="CHEBI:37565"/>
        <dbReference type="ChEBI" id="CHEBI:58805"/>
        <dbReference type="EC" id="2.7.7.65"/>
    </reaction>
</comment>
<evidence type="ECO:0000259" key="4">
    <source>
        <dbReference type="PROSITE" id="PS50887"/>
    </source>
</evidence>
<name>A0A6P1M301_9BACT</name>
<dbReference type="InterPro" id="IPR043128">
    <property type="entry name" value="Rev_trsase/Diguanyl_cyclase"/>
</dbReference>
<dbReference type="Gene3D" id="3.30.70.270">
    <property type="match status" value="2"/>
</dbReference>
<dbReference type="KEGG" id="taer:GT409_07055"/>
<dbReference type="Pfam" id="PF00990">
    <property type="entry name" value="GGDEF"/>
    <property type="match status" value="1"/>
</dbReference>
<dbReference type="CDD" id="cd01949">
    <property type="entry name" value="GGDEF"/>
    <property type="match status" value="1"/>
</dbReference>
<proteinExistence type="predicted"/>
<dbReference type="InterPro" id="IPR050469">
    <property type="entry name" value="Diguanylate_Cyclase"/>
</dbReference>
<evidence type="ECO:0000313" key="5">
    <source>
        <dbReference type="EMBL" id="QHI69219.1"/>
    </source>
</evidence>
<dbReference type="EC" id="2.7.7.65" evidence="1"/>
<evidence type="ECO:0000256" key="1">
    <source>
        <dbReference type="ARBA" id="ARBA00012528"/>
    </source>
</evidence>
<dbReference type="InterPro" id="IPR029787">
    <property type="entry name" value="Nucleotide_cyclase"/>
</dbReference>
<gene>
    <name evidence="5" type="ORF">GT409_07055</name>
</gene>
<dbReference type="Proteomes" id="UP000464954">
    <property type="component" value="Chromosome"/>
</dbReference>
<organism evidence="5 6">
    <name type="scientific">Tichowtungia aerotolerans</name>
    <dbReference type="NCBI Taxonomy" id="2697043"/>
    <lineage>
        <taxon>Bacteria</taxon>
        <taxon>Pseudomonadati</taxon>
        <taxon>Kiritimatiellota</taxon>
        <taxon>Tichowtungiia</taxon>
        <taxon>Tichowtungiales</taxon>
        <taxon>Tichowtungiaceae</taxon>
        <taxon>Tichowtungia</taxon>
    </lineage>
</organism>
<reference evidence="5 6" key="1">
    <citation type="submission" date="2020-01" db="EMBL/GenBank/DDBJ databases">
        <title>Ponticoccus aerotolerans gen. nov., sp. nov., an anaerobic bacterium and proposal of Ponticoccusceae fam. nov., Ponticoccusles ord. nov. and Ponticoccuse classis nov. in the phylum Kiritimatiellaeota.</title>
        <authorList>
            <person name="Zhou L.Y."/>
            <person name="Du Z.J."/>
        </authorList>
    </citation>
    <scope>NUCLEOTIDE SEQUENCE [LARGE SCALE GENOMIC DNA]</scope>
    <source>
        <strain evidence="5 6">S-5007</strain>
    </source>
</reference>
<evidence type="ECO:0000256" key="3">
    <source>
        <dbReference type="SAM" id="MobiDB-lite"/>
    </source>
</evidence>
<dbReference type="GO" id="GO:0052621">
    <property type="term" value="F:diguanylate cyclase activity"/>
    <property type="evidence" value="ECO:0007669"/>
    <property type="project" value="UniProtKB-EC"/>
</dbReference>
<feature type="domain" description="GGDEF" evidence="4">
    <location>
        <begin position="252"/>
        <end position="384"/>
    </location>
</feature>
<evidence type="ECO:0000313" key="6">
    <source>
        <dbReference type="Proteomes" id="UP000464954"/>
    </source>
</evidence>
<dbReference type="PANTHER" id="PTHR45138:SF9">
    <property type="entry name" value="DIGUANYLATE CYCLASE DGCM-RELATED"/>
    <property type="match status" value="1"/>
</dbReference>
<evidence type="ECO:0000256" key="2">
    <source>
        <dbReference type="ARBA" id="ARBA00034247"/>
    </source>
</evidence>
<sequence length="394" mass="43765">MLSTLHFLAIQQLPLAQAGQLLLVTGLAFGIITLICSTVRFHRLIQLSEEELTTTEDCNDFFFIQVTRYLSKISRTSPGFGLLVIQFQSNSPDLRSKQKQFLELLKKTVRKECDRTCLFQKDCVAAIIDTEEENVQIVAERIITELRSEISSIQEITAFRAGVSRFPANGLSTKELINSATDALESASFTAEQSLKTAAIPEVEEDGGTEATSELGKKDKNSSIDPLTGVLKPEAVGSYMRKYLSEIRLKKDPAAVLCIGINHIDNIISLHGERAADAVIAGVSEVLQRLTRNSDLIGRYHRDDFLILAPCSLEQGEMIALRLREAVQKEIFLFEGKRIKTSISAGIAGHPEHGRTLRDLFKASYAALSIIHQWDTATCLVYDPVKHKEAVHHE</sequence>
<dbReference type="AlphaFoldDB" id="A0A6P1M301"/>
<dbReference type="NCBIfam" id="TIGR00254">
    <property type="entry name" value="GGDEF"/>
    <property type="match status" value="1"/>
</dbReference>